<dbReference type="Proteomes" id="UP001286313">
    <property type="component" value="Unassembled WGS sequence"/>
</dbReference>
<dbReference type="AlphaFoldDB" id="A0AAE1G1R1"/>
<name>A0AAE1G1R1_PETCI</name>
<keyword evidence="3" id="KW-1185">Reference proteome</keyword>
<proteinExistence type="predicted"/>
<evidence type="ECO:0000313" key="2">
    <source>
        <dbReference type="EMBL" id="KAK3884520.1"/>
    </source>
</evidence>
<comment type="caution">
    <text evidence="2">The sequence shown here is derived from an EMBL/GenBank/DDBJ whole genome shotgun (WGS) entry which is preliminary data.</text>
</comment>
<evidence type="ECO:0000256" key="1">
    <source>
        <dbReference type="SAM" id="Phobius"/>
    </source>
</evidence>
<reference evidence="2" key="1">
    <citation type="submission" date="2023-10" db="EMBL/GenBank/DDBJ databases">
        <title>Genome assemblies of two species of porcelain crab, Petrolisthes cinctipes and Petrolisthes manimaculis (Anomura: Porcellanidae).</title>
        <authorList>
            <person name="Angst P."/>
        </authorList>
    </citation>
    <scope>NUCLEOTIDE SEQUENCE</scope>
    <source>
        <strain evidence="2">PB745_01</strain>
        <tissue evidence="2">Gill</tissue>
    </source>
</reference>
<keyword evidence="1" id="KW-1133">Transmembrane helix</keyword>
<organism evidence="2 3">
    <name type="scientific">Petrolisthes cinctipes</name>
    <name type="common">Flat porcelain crab</name>
    <dbReference type="NCBI Taxonomy" id="88211"/>
    <lineage>
        <taxon>Eukaryota</taxon>
        <taxon>Metazoa</taxon>
        <taxon>Ecdysozoa</taxon>
        <taxon>Arthropoda</taxon>
        <taxon>Crustacea</taxon>
        <taxon>Multicrustacea</taxon>
        <taxon>Malacostraca</taxon>
        <taxon>Eumalacostraca</taxon>
        <taxon>Eucarida</taxon>
        <taxon>Decapoda</taxon>
        <taxon>Pleocyemata</taxon>
        <taxon>Anomura</taxon>
        <taxon>Galatheoidea</taxon>
        <taxon>Porcellanidae</taxon>
        <taxon>Petrolisthes</taxon>
    </lineage>
</organism>
<sequence>MVHVLMKEVPASVTMSQVDILIDRVKNAVAIQLSLPWYYWSMMVAAGLFNAVSLSYDDYTLLPQVFREIDNPIKIGLVETSGYAFLGVVGLCITWLYYGKD</sequence>
<keyword evidence="1" id="KW-0472">Membrane</keyword>
<evidence type="ECO:0000313" key="3">
    <source>
        <dbReference type="Proteomes" id="UP001286313"/>
    </source>
</evidence>
<feature type="transmembrane region" description="Helical" evidence="1">
    <location>
        <begin position="37"/>
        <end position="56"/>
    </location>
</feature>
<protein>
    <submittedName>
        <fullName evidence="2">Uncharacterized protein</fullName>
    </submittedName>
</protein>
<gene>
    <name evidence="2" type="ORF">Pcinc_011194</name>
</gene>
<keyword evidence="1" id="KW-0812">Transmembrane</keyword>
<accession>A0AAE1G1R1</accession>
<dbReference type="EMBL" id="JAWQEG010000877">
    <property type="protein sequence ID" value="KAK3884520.1"/>
    <property type="molecule type" value="Genomic_DNA"/>
</dbReference>
<feature type="transmembrane region" description="Helical" evidence="1">
    <location>
        <begin position="77"/>
        <end position="98"/>
    </location>
</feature>